<name>A0A9Q0MES0_BLOTA</name>
<keyword evidence="2" id="KW-1185">Reference proteome</keyword>
<dbReference type="EMBL" id="JAPWDV010000001">
    <property type="protein sequence ID" value="KAJ6224641.1"/>
    <property type="molecule type" value="Genomic_DNA"/>
</dbReference>
<protein>
    <submittedName>
        <fullName evidence="1">Uncharacterized protein</fullName>
    </submittedName>
</protein>
<comment type="caution">
    <text evidence="1">The sequence shown here is derived from an EMBL/GenBank/DDBJ whole genome shotgun (WGS) entry which is preliminary data.</text>
</comment>
<gene>
    <name evidence="1" type="ORF">RDWZM_003186</name>
</gene>
<dbReference type="Proteomes" id="UP001142055">
    <property type="component" value="Chromosome 1"/>
</dbReference>
<evidence type="ECO:0000313" key="1">
    <source>
        <dbReference type="EMBL" id="KAJ6224641.1"/>
    </source>
</evidence>
<proteinExistence type="predicted"/>
<reference evidence="1" key="1">
    <citation type="submission" date="2022-12" db="EMBL/GenBank/DDBJ databases">
        <title>Genome assemblies of Blomia tropicalis.</title>
        <authorList>
            <person name="Cui Y."/>
        </authorList>
    </citation>
    <scope>NUCLEOTIDE SEQUENCE</scope>
    <source>
        <tissue evidence="1">Adult mites</tissue>
    </source>
</reference>
<dbReference type="AlphaFoldDB" id="A0A9Q0MES0"/>
<organism evidence="1 2">
    <name type="scientific">Blomia tropicalis</name>
    <name type="common">Mite</name>
    <dbReference type="NCBI Taxonomy" id="40697"/>
    <lineage>
        <taxon>Eukaryota</taxon>
        <taxon>Metazoa</taxon>
        <taxon>Ecdysozoa</taxon>
        <taxon>Arthropoda</taxon>
        <taxon>Chelicerata</taxon>
        <taxon>Arachnida</taxon>
        <taxon>Acari</taxon>
        <taxon>Acariformes</taxon>
        <taxon>Sarcoptiformes</taxon>
        <taxon>Astigmata</taxon>
        <taxon>Glycyphagoidea</taxon>
        <taxon>Echimyopodidae</taxon>
        <taxon>Blomia</taxon>
    </lineage>
</organism>
<accession>A0A9Q0MES0</accession>
<evidence type="ECO:0000313" key="2">
    <source>
        <dbReference type="Proteomes" id="UP001142055"/>
    </source>
</evidence>
<sequence length="129" mass="15077">MNAKDTSVKLRKEIVLIYNLVMATVELDEQDVVQINKVLNDYKEWNRSVLKSNDEIIIDENEEAVYRQMILVLKERLMTTKPPRLKRSVSTPRSSRFRGIFLILIGGLINSKRELVQNWIYLAVTSVLR</sequence>